<evidence type="ECO:0000313" key="2">
    <source>
        <dbReference type="Proteomes" id="UP000541444"/>
    </source>
</evidence>
<evidence type="ECO:0000313" key="1">
    <source>
        <dbReference type="EMBL" id="KAF6154023.1"/>
    </source>
</evidence>
<proteinExistence type="predicted"/>
<dbReference type="Proteomes" id="UP000541444">
    <property type="component" value="Unassembled WGS sequence"/>
</dbReference>
<gene>
    <name evidence="1" type="ORF">GIB67_026677</name>
</gene>
<dbReference type="AlphaFoldDB" id="A0A7J7MGI0"/>
<organism evidence="1 2">
    <name type="scientific">Kingdonia uniflora</name>
    <dbReference type="NCBI Taxonomy" id="39325"/>
    <lineage>
        <taxon>Eukaryota</taxon>
        <taxon>Viridiplantae</taxon>
        <taxon>Streptophyta</taxon>
        <taxon>Embryophyta</taxon>
        <taxon>Tracheophyta</taxon>
        <taxon>Spermatophyta</taxon>
        <taxon>Magnoliopsida</taxon>
        <taxon>Ranunculales</taxon>
        <taxon>Circaeasteraceae</taxon>
        <taxon>Kingdonia</taxon>
    </lineage>
</organism>
<keyword evidence="2" id="KW-1185">Reference proteome</keyword>
<comment type="caution">
    <text evidence="1">The sequence shown here is derived from an EMBL/GenBank/DDBJ whole genome shotgun (WGS) entry which is preliminary data.</text>
</comment>
<dbReference type="OrthoDB" id="1937594at2759"/>
<protein>
    <submittedName>
        <fullName evidence="1">Uncharacterized protein</fullName>
    </submittedName>
</protein>
<dbReference type="EMBL" id="JACGCM010001538">
    <property type="protein sequence ID" value="KAF6154023.1"/>
    <property type="molecule type" value="Genomic_DNA"/>
</dbReference>
<reference evidence="1 2" key="1">
    <citation type="journal article" date="2020" name="IScience">
        <title>Genome Sequencing of the Endangered Kingdonia uniflora (Circaeasteraceae, Ranunculales) Reveals Potential Mechanisms of Evolutionary Specialization.</title>
        <authorList>
            <person name="Sun Y."/>
            <person name="Deng T."/>
            <person name="Zhang A."/>
            <person name="Moore M.J."/>
            <person name="Landis J.B."/>
            <person name="Lin N."/>
            <person name="Zhang H."/>
            <person name="Zhang X."/>
            <person name="Huang J."/>
            <person name="Zhang X."/>
            <person name="Sun H."/>
            <person name="Wang H."/>
        </authorList>
    </citation>
    <scope>NUCLEOTIDE SEQUENCE [LARGE SCALE GENOMIC DNA]</scope>
    <source>
        <strain evidence="1">TB1705</strain>
        <tissue evidence="1">Leaf</tissue>
    </source>
</reference>
<name>A0A7J7MGI0_9MAGN</name>
<accession>A0A7J7MGI0</accession>
<sequence length="140" mass="16257">MKYVEFWYSAYVEKVSHLSEEEKYGQVMDFIEKLKDLMSRLYNHYKLEDASIRDVNAFSTQEPIINPAENVSKRLKAKELFRGILKQKDNMDALNDLERDYFFKLLLIGDSGVSKSCLLLSAKLVEKALHGTPVAEIFKK</sequence>